<name>A6KU08_RAT</name>
<reference evidence="2" key="1">
    <citation type="submission" date="2005-09" db="EMBL/GenBank/DDBJ databases">
        <authorList>
            <person name="Mural R.J."/>
            <person name="Li P.W."/>
            <person name="Adams M.D."/>
            <person name="Amanatides P.G."/>
            <person name="Baden-Tillson H."/>
            <person name="Barnstead M."/>
            <person name="Chin S.H."/>
            <person name="Dew I."/>
            <person name="Evans C.A."/>
            <person name="Ferriera S."/>
            <person name="Flanigan M."/>
            <person name="Fosler C."/>
            <person name="Glodek A."/>
            <person name="Gu Z."/>
            <person name="Holt R.A."/>
            <person name="Jennings D."/>
            <person name="Kraft C.L."/>
            <person name="Lu F."/>
            <person name="Nguyen T."/>
            <person name="Nusskern D.R."/>
            <person name="Pfannkoch C.M."/>
            <person name="Sitter C."/>
            <person name="Sutton G.G."/>
            <person name="Venter J.C."/>
            <person name="Wang Z."/>
            <person name="Woodage T."/>
            <person name="Zheng X.H."/>
            <person name="Zhong F."/>
        </authorList>
    </citation>
    <scope>NUCLEOTIDE SEQUENCE [LARGE SCALE GENOMIC DNA]</scope>
    <source>
        <strain>BN</strain>
        <strain evidence="2">Sprague-Dawley</strain>
    </source>
</reference>
<dbReference type="AlphaFoldDB" id="A6KU08"/>
<accession>A6KU08</accession>
<proteinExistence type="predicted"/>
<organism evidence="1 2">
    <name type="scientific">Rattus norvegicus</name>
    <name type="common">Rat</name>
    <dbReference type="NCBI Taxonomy" id="10116"/>
    <lineage>
        <taxon>Eukaryota</taxon>
        <taxon>Metazoa</taxon>
        <taxon>Chordata</taxon>
        <taxon>Craniata</taxon>
        <taxon>Vertebrata</taxon>
        <taxon>Euteleostomi</taxon>
        <taxon>Mammalia</taxon>
        <taxon>Eutheria</taxon>
        <taxon>Euarchontoglires</taxon>
        <taxon>Glires</taxon>
        <taxon>Rodentia</taxon>
        <taxon>Myomorpha</taxon>
        <taxon>Muroidea</taxon>
        <taxon>Muridae</taxon>
        <taxon>Murinae</taxon>
        <taxon>Rattus</taxon>
    </lineage>
</organism>
<sequence>MSTDMVFSLVYCLTFSSSNPMSRYFFFFRFHPLHCQQWNSNKEILLCEIYGESM</sequence>
<evidence type="ECO:0000313" key="1">
    <source>
        <dbReference type="EMBL" id="EDL82925.1"/>
    </source>
</evidence>
<dbReference type="Proteomes" id="UP000234681">
    <property type="component" value="Chromosome 1"/>
</dbReference>
<gene>
    <name evidence="1" type="ORF">rCG_59128</name>
</gene>
<evidence type="ECO:0000313" key="2">
    <source>
        <dbReference type="Proteomes" id="UP000234681"/>
    </source>
</evidence>
<protein>
    <submittedName>
        <fullName evidence="1">RCG59128</fullName>
    </submittedName>
</protein>
<dbReference type="EMBL" id="CH474124">
    <property type="protein sequence ID" value="EDL82925.1"/>
    <property type="molecule type" value="Genomic_DNA"/>
</dbReference>